<dbReference type="EMBL" id="RKQG01000001">
    <property type="protein sequence ID" value="RPE34954.1"/>
    <property type="molecule type" value="Genomic_DNA"/>
</dbReference>
<protein>
    <submittedName>
        <fullName evidence="1">Uncharacterized protein</fullName>
    </submittedName>
</protein>
<organism evidence="1 2">
    <name type="scientific">Kitasatospora cineracea</name>
    <dbReference type="NCBI Taxonomy" id="88074"/>
    <lineage>
        <taxon>Bacteria</taxon>
        <taxon>Bacillati</taxon>
        <taxon>Actinomycetota</taxon>
        <taxon>Actinomycetes</taxon>
        <taxon>Kitasatosporales</taxon>
        <taxon>Streptomycetaceae</taxon>
        <taxon>Kitasatospora</taxon>
    </lineage>
</organism>
<keyword evidence="2" id="KW-1185">Reference proteome</keyword>
<gene>
    <name evidence="1" type="ORF">EDD38_3297</name>
</gene>
<proteinExistence type="predicted"/>
<evidence type="ECO:0000313" key="2">
    <source>
        <dbReference type="Proteomes" id="UP000266906"/>
    </source>
</evidence>
<sequence length="137" mass="15345">MPTTALVIPTSASYHLDPACRALDTARLRTRVVPTWTSDAGDRPACLVCADTGHTEWTLTAQTLWELYELIEPSKPYTEWDADSDRPRVVGLTIREHHGLPRLVARYGDTIRCRDGRYTVHPAADEQQADTRTGQEA</sequence>
<dbReference type="RefSeq" id="WP_123818606.1">
    <property type="nucleotide sequence ID" value="NZ_RKQG01000001.1"/>
</dbReference>
<name>A0A3N4SER4_9ACTN</name>
<reference evidence="1 2" key="1">
    <citation type="submission" date="2018-11" db="EMBL/GenBank/DDBJ databases">
        <title>Sequencing the genomes of 1000 actinobacteria strains.</title>
        <authorList>
            <person name="Klenk H.-P."/>
        </authorList>
    </citation>
    <scope>NUCLEOTIDE SEQUENCE [LARGE SCALE GENOMIC DNA]</scope>
    <source>
        <strain evidence="1 2">DSM 44781</strain>
    </source>
</reference>
<accession>A0A3N4SER4</accession>
<comment type="caution">
    <text evidence="1">The sequence shown here is derived from an EMBL/GenBank/DDBJ whole genome shotgun (WGS) entry which is preliminary data.</text>
</comment>
<evidence type="ECO:0000313" key="1">
    <source>
        <dbReference type="EMBL" id="RPE34954.1"/>
    </source>
</evidence>
<dbReference type="AlphaFoldDB" id="A0A3N4SER4"/>
<dbReference type="Proteomes" id="UP000266906">
    <property type="component" value="Unassembled WGS sequence"/>
</dbReference>